<dbReference type="AlphaFoldDB" id="A0A5C5X312"/>
<comment type="caution">
    <text evidence="1">The sequence shown here is derived from an EMBL/GenBank/DDBJ whole genome shotgun (WGS) entry which is preliminary data.</text>
</comment>
<dbReference type="Gene3D" id="3.40.50.620">
    <property type="entry name" value="HUPs"/>
    <property type="match status" value="1"/>
</dbReference>
<dbReference type="InterPro" id="IPR014729">
    <property type="entry name" value="Rossmann-like_a/b/a_fold"/>
</dbReference>
<organism evidence="1 2">
    <name type="scientific">Thalassoglobus neptunius</name>
    <dbReference type="NCBI Taxonomy" id="1938619"/>
    <lineage>
        <taxon>Bacteria</taxon>
        <taxon>Pseudomonadati</taxon>
        <taxon>Planctomycetota</taxon>
        <taxon>Planctomycetia</taxon>
        <taxon>Planctomycetales</taxon>
        <taxon>Planctomycetaceae</taxon>
        <taxon>Thalassoglobus</taxon>
    </lineage>
</organism>
<sequence length="305" mass="34946">MNFPDLDKMQASHPRWEVPSNWVVCLNLSGGTQSSFLFLAMRLGLLKPVSPNGDWATVVCIIADPGNENPETYNYLDWLKENTTDRLPVLVADGPNITDDLLDNRNRSRLDNPPFFVDKGDLGAGQLVHKCTSHYKIQPIRRAFRKWCRDKFKIDPATSSHRFTVDCWIGFTSDEVRRVNRFDHSSQPQYMPVRFPLNELNIDKQQVSEFYEEFGIPMPSRSMCEICFAHGLSSRKKQAEERPGQFELACKVDDEIRDLRHCGVTYPVYVSNTLIPLRKLKENGFSTGNRMKDAESECNSGVCFL</sequence>
<evidence type="ECO:0008006" key="3">
    <source>
        <dbReference type="Google" id="ProtNLM"/>
    </source>
</evidence>
<name>A0A5C5X312_9PLAN</name>
<protein>
    <recommendedName>
        <fullName evidence="3">Phosphoadenosine phosphosulphate reductase domain-containing protein</fullName>
    </recommendedName>
</protein>
<proteinExistence type="predicted"/>
<reference evidence="1 2" key="1">
    <citation type="submission" date="2019-02" db="EMBL/GenBank/DDBJ databases">
        <title>Deep-cultivation of Planctomycetes and their phenomic and genomic characterization uncovers novel biology.</title>
        <authorList>
            <person name="Wiegand S."/>
            <person name="Jogler M."/>
            <person name="Boedeker C."/>
            <person name="Pinto D."/>
            <person name="Vollmers J."/>
            <person name="Rivas-Marin E."/>
            <person name="Kohn T."/>
            <person name="Peeters S.H."/>
            <person name="Heuer A."/>
            <person name="Rast P."/>
            <person name="Oberbeckmann S."/>
            <person name="Bunk B."/>
            <person name="Jeske O."/>
            <person name="Meyerdierks A."/>
            <person name="Storesund J.E."/>
            <person name="Kallscheuer N."/>
            <person name="Luecker S."/>
            <person name="Lage O.M."/>
            <person name="Pohl T."/>
            <person name="Merkel B.J."/>
            <person name="Hornburger P."/>
            <person name="Mueller R.-W."/>
            <person name="Bruemmer F."/>
            <person name="Labrenz M."/>
            <person name="Spormann A.M."/>
            <person name="Op Den Camp H."/>
            <person name="Overmann J."/>
            <person name="Amann R."/>
            <person name="Jetten M.S.M."/>
            <person name="Mascher T."/>
            <person name="Medema M.H."/>
            <person name="Devos D.P."/>
            <person name="Kaster A.-K."/>
            <person name="Ovreas L."/>
            <person name="Rohde M."/>
            <person name="Galperin M.Y."/>
            <person name="Jogler C."/>
        </authorList>
    </citation>
    <scope>NUCLEOTIDE SEQUENCE [LARGE SCALE GENOMIC DNA]</scope>
    <source>
        <strain evidence="1 2">KOR42</strain>
    </source>
</reference>
<dbReference type="OrthoDB" id="9774475at2"/>
<evidence type="ECO:0000313" key="2">
    <source>
        <dbReference type="Proteomes" id="UP000317243"/>
    </source>
</evidence>
<dbReference type="Proteomes" id="UP000317243">
    <property type="component" value="Unassembled WGS sequence"/>
</dbReference>
<dbReference type="RefSeq" id="WP_146507074.1">
    <property type="nucleotide sequence ID" value="NZ_SIHI01000001.1"/>
</dbReference>
<dbReference type="EMBL" id="SIHI01000001">
    <property type="protein sequence ID" value="TWT57210.1"/>
    <property type="molecule type" value="Genomic_DNA"/>
</dbReference>
<evidence type="ECO:0000313" key="1">
    <source>
        <dbReference type="EMBL" id="TWT57210.1"/>
    </source>
</evidence>
<keyword evidence="2" id="KW-1185">Reference proteome</keyword>
<dbReference type="SUPFAM" id="SSF52402">
    <property type="entry name" value="Adenine nucleotide alpha hydrolases-like"/>
    <property type="match status" value="1"/>
</dbReference>
<accession>A0A5C5X312</accession>
<gene>
    <name evidence="1" type="ORF">KOR42_05680</name>
</gene>